<evidence type="ECO:0000313" key="2">
    <source>
        <dbReference type="EMBL" id="RDD65515.1"/>
    </source>
</evidence>
<keyword evidence="1" id="KW-0812">Transmembrane</keyword>
<keyword evidence="1" id="KW-0472">Membrane</keyword>
<keyword evidence="1" id="KW-1133">Transmembrane helix</keyword>
<sequence>MADINPAPARWLRVVLFASLALNLAGIGALVGLAVTGGPDRQHGPRGRDAAFPYARALDTDDRDRLRQQLHEDFRSRRGAVGEIAQDYRAAVTLLEADPFDRAAFEELMLRQDARAELRQEAGRRALLDVLTAMTPEARRAYAGRLSEQIDRFEARIARRDD</sequence>
<dbReference type="InterPro" id="IPR025961">
    <property type="entry name" value="Metal_resist"/>
</dbReference>
<dbReference type="RefSeq" id="WP_114511824.1">
    <property type="nucleotide sequence ID" value="NZ_QPMK01000012.1"/>
</dbReference>
<evidence type="ECO:0000256" key="1">
    <source>
        <dbReference type="SAM" id="Phobius"/>
    </source>
</evidence>
<name>A0A369TM45_9RHOB</name>
<proteinExistence type="predicted"/>
<accession>A0A369TM45</accession>
<comment type="caution">
    <text evidence="2">The sequence shown here is derived from an EMBL/GenBank/DDBJ whole genome shotgun (WGS) entry which is preliminary data.</text>
</comment>
<protein>
    <recommendedName>
        <fullName evidence="4">Periplasmic heavy metal sensor</fullName>
    </recommendedName>
</protein>
<dbReference type="AlphaFoldDB" id="A0A369TM45"/>
<reference evidence="2 3" key="1">
    <citation type="submission" date="2018-07" db="EMBL/GenBank/DDBJ databases">
        <title>Thalassococcus profundi sp. nov., a marine bacterium isolated from deep seawater of Okinawa Trough.</title>
        <authorList>
            <person name="Yu M."/>
        </authorList>
    </citation>
    <scope>NUCLEOTIDE SEQUENCE [LARGE SCALE GENOMIC DNA]</scope>
    <source>
        <strain evidence="2 3">WRAS1</strain>
    </source>
</reference>
<gene>
    <name evidence="2" type="ORF">DU478_15230</name>
</gene>
<evidence type="ECO:0000313" key="3">
    <source>
        <dbReference type="Proteomes" id="UP000253977"/>
    </source>
</evidence>
<dbReference type="EMBL" id="QPMK01000012">
    <property type="protein sequence ID" value="RDD65515.1"/>
    <property type="molecule type" value="Genomic_DNA"/>
</dbReference>
<keyword evidence="3" id="KW-1185">Reference proteome</keyword>
<organism evidence="2 3">
    <name type="scientific">Thalassococcus profundi</name>
    <dbReference type="NCBI Taxonomy" id="2282382"/>
    <lineage>
        <taxon>Bacteria</taxon>
        <taxon>Pseudomonadati</taxon>
        <taxon>Pseudomonadota</taxon>
        <taxon>Alphaproteobacteria</taxon>
        <taxon>Rhodobacterales</taxon>
        <taxon>Roseobacteraceae</taxon>
        <taxon>Thalassococcus</taxon>
    </lineage>
</organism>
<dbReference type="OrthoDB" id="7688532at2"/>
<dbReference type="Proteomes" id="UP000253977">
    <property type="component" value="Unassembled WGS sequence"/>
</dbReference>
<dbReference type="Pfam" id="PF13801">
    <property type="entry name" value="Metal_resist"/>
    <property type="match status" value="1"/>
</dbReference>
<feature type="transmembrane region" description="Helical" evidence="1">
    <location>
        <begin position="12"/>
        <end position="36"/>
    </location>
</feature>
<evidence type="ECO:0008006" key="4">
    <source>
        <dbReference type="Google" id="ProtNLM"/>
    </source>
</evidence>